<dbReference type="PANTHER" id="PTHR24220:SF685">
    <property type="entry name" value="ABC TRANSPORTER RELATED"/>
    <property type="match status" value="1"/>
</dbReference>
<dbReference type="SMART" id="SM00382">
    <property type="entry name" value="AAA"/>
    <property type="match status" value="1"/>
</dbReference>
<dbReference type="InterPro" id="IPR015854">
    <property type="entry name" value="ABC_transpr_LolD-like"/>
</dbReference>
<dbReference type="RefSeq" id="WP_016471640.1">
    <property type="nucleotide sequence ID" value="NZ_BBQG01000018.1"/>
</dbReference>
<dbReference type="GO" id="GO:0022857">
    <property type="term" value="F:transmembrane transporter activity"/>
    <property type="evidence" value="ECO:0007669"/>
    <property type="project" value="TreeGrafter"/>
</dbReference>
<dbReference type="CDD" id="cd03255">
    <property type="entry name" value="ABC_MJ0796_LolCDE_FtsE"/>
    <property type="match status" value="1"/>
</dbReference>
<keyword evidence="1" id="KW-0813">Transport</keyword>
<dbReference type="InterPro" id="IPR003439">
    <property type="entry name" value="ABC_transporter-like_ATP-bd"/>
</dbReference>
<dbReference type="GO" id="GO:0005886">
    <property type="term" value="C:plasma membrane"/>
    <property type="evidence" value="ECO:0007669"/>
    <property type="project" value="TreeGrafter"/>
</dbReference>
<dbReference type="PROSITE" id="PS50893">
    <property type="entry name" value="ABC_TRANSPORTER_2"/>
    <property type="match status" value="1"/>
</dbReference>
<dbReference type="GO" id="GO:0005524">
    <property type="term" value="F:ATP binding"/>
    <property type="evidence" value="ECO:0007669"/>
    <property type="project" value="UniProtKB-KW"/>
</dbReference>
<keyword evidence="2" id="KW-0547">Nucleotide-binding</keyword>
<dbReference type="GO" id="GO:0016887">
    <property type="term" value="F:ATP hydrolysis activity"/>
    <property type="evidence" value="ECO:0007669"/>
    <property type="project" value="InterPro"/>
</dbReference>
<comment type="caution">
    <text evidence="4">The sequence shown here is derived from an EMBL/GenBank/DDBJ whole genome shotgun (WGS) entry which is preliminary data.</text>
</comment>
<dbReference type="PROSITE" id="PS00211">
    <property type="entry name" value="ABC_TRANSPORTER_1"/>
    <property type="match status" value="1"/>
</dbReference>
<accession>A0A6C1CC74</accession>
<evidence type="ECO:0000256" key="2">
    <source>
        <dbReference type="ARBA" id="ARBA00022741"/>
    </source>
</evidence>
<dbReference type="Pfam" id="PF00005">
    <property type="entry name" value="ABC_tran"/>
    <property type="match status" value="1"/>
</dbReference>
<dbReference type="InterPro" id="IPR027417">
    <property type="entry name" value="P-loop_NTPase"/>
</dbReference>
<evidence type="ECO:0000313" key="5">
    <source>
        <dbReference type="Proteomes" id="UP000298111"/>
    </source>
</evidence>
<dbReference type="AlphaFoldDB" id="A0A6C1CC74"/>
<keyword evidence="3 4" id="KW-0067">ATP-binding</keyword>
<dbReference type="Gene3D" id="3.40.50.300">
    <property type="entry name" value="P-loop containing nucleotide triphosphate hydrolases"/>
    <property type="match status" value="1"/>
</dbReference>
<protein>
    <submittedName>
        <fullName evidence="4">ABC transporter ATP-binding protein</fullName>
    </submittedName>
</protein>
<dbReference type="SUPFAM" id="SSF52540">
    <property type="entry name" value="P-loop containing nucleoside triphosphate hydrolases"/>
    <property type="match status" value="1"/>
</dbReference>
<organism evidence="4 5">
    <name type="scientific">Streptomyces albus</name>
    <dbReference type="NCBI Taxonomy" id="1888"/>
    <lineage>
        <taxon>Bacteria</taxon>
        <taxon>Bacillati</taxon>
        <taxon>Actinomycetota</taxon>
        <taxon>Actinomycetes</taxon>
        <taxon>Kitasatosporales</taxon>
        <taxon>Streptomycetaceae</taxon>
        <taxon>Streptomyces</taxon>
    </lineage>
</organism>
<dbReference type="PANTHER" id="PTHR24220">
    <property type="entry name" value="IMPORT ATP-BINDING PROTEIN"/>
    <property type="match status" value="1"/>
</dbReference>
<reference evidence="4 5" key="1">
    <citation type="submission" date="2018-10" db="EMBL/GenBank/DDBJ databases">
        <title>Isolation of pseudouridimycin from Streptomyces albus DSM 40763.</title>
        <authorList>
            <person name="Rosenqvist P."/>
            <person name="Metsae-Ketelae M."/>
            <person name="Virta P."/>
        </authorList>
    </citation>
    <scope>NUCLEOTIDE SEQUENCE [LARGE SCALE GENOMIC DNA]</scope>
    <source>
        <strain evidence="4 5">DSM 40763</strain>
    </source>
</reference>
<evidence type="ECO:0000256" key="1">
    <source>
        <dbReference type="ARBA" id="ARBA00022448"/>
    </source>
</evidence>
<sequence length="231" mass="24589">MSLHLHDITVTLGRGESRTTALHHLTADFRPGVLTALVGPSGSGKSTLLAVAGALLRPDTGQALLGETDLAALTDRDCARARRERIGYMFQSGNLLTGLTAEEQLLAAASLAGRKSRAVRDRARELLTEVGLEHRLRHRPDQLSGGERQRVALARALLMEPELLLVDEPTAAVDRNRAADLTALIARTTHRYGCVTVVATHDPVVTGAADATVDMLHHTVPGQARGGRDGG</sequence>
<dbReference type="EMBL" id="RCIY01000040">
    <property type="protein sequence ID" value="TGG86425.1"/>
    <property type="molecule type" value="Genomic_DNA"/>
</dbReference>
<proteinExistence type="predicted"/>
<name>A0A6C1CC74_9ACTN</name>
<dbReference type="InterPro" id="IPR017871">
    <property type="entry name" value="ABC_transporter-like_CS"/>
</dbReference>
<evidence type="ECO:0000256" key="3">
    <source>
        <dbReference type="ARBA" id="ARBA00022840"/>
    </source>
</evidence>
<dbReference type="GeneID" id="75179542"/>
<evidence type="ECO:0000313" key="4">
    <source>
        <dbReference type="EMBL" id="TGG86425.1"/>
    </source>
</evidence>
<dbReference type="Proteomes" id="UP000298111">
    <property type="component" value="Unassembled WGS sequence"/>
</dbReference>
<gene>
    <name evidence="4" type="ORF">D8771_08775</name>
</gene>
<dbReference type="InterPro" id="IPR003593">
    <property type="entry name" value="AAA+_ATPase"/>
</dbReference>
<dbReference type="InterPro" id="IPR017911">
    <property type="entry name" value="MacB-like_ATP-bd"/>
</dbReference>